<dbReference type="EMBL" id="LRGB01000024">
    <property type="protein sequence ID" value="KZS21488.1"/>
    <property type="molecule type" value="Genomic_DNA"/>
</dbReference>
<gene>
    <name evidence="1" type="ORF">APZ42_011453</name>
</gene>
<dbReference type="AlphaFoldDB" id="A0A162SNQ8"/>
<reference evidence="1 2" key="1">
    <citation type="submission" date="2016-03" db="EMBL/GenBank/DDBJ databases">
        <title>EvidentialGene: Evidence-directed Construction of Genes on Genomes.</title>
        <authorList>
            <person name="Gilbert D.G."/>
            <person name="Choi J.-H."/>
            <person name="Mockaitis K."/>
            <person name="Colbourne J."/>
            <person name="Pfrender M."/>
        </authorList>
    </citation>
    <scope>NUCLEOTIDE SEQUENCE [LARGE SCALE GENOMIC DNA]</scope>
    <source>
        <strain evidence="1 2">Xinb3</strain>
        <tissue evidence="1">Complete organism</tissue>
    </source>
</reference>
<keyword evidence="2" id="KW-1185">Reference proteome</keyword>
<name>A0A162SNQ8_9CRUS</name>
<evidence type="ECO:0000313" key="2">
    <source>
        <dbReference type="Proteomes" id="UP000076858"/>
    </source>
</evidence>
<proteinExistence type="predicted"/>
<sequence length="65" mass="7280">MVVIGAFSSENCPAFGPFLDDRDLSTRPTVWSGKGKASQREEDWLSIVRDIGSPRSRRLTCFMCV</sequence>
<accession>A0A162SNQ8</accession>
<comment type="caution">
    <text evidence="1">The sequence shown here is derived from an EMBL/GenBank/DDBJ whole genome shotgun (WGS) entry which is preliminary data.</text>
</comment>
<protein>
    <submittedName>
        <fullName evidence="1">Uncharacterized protein</fullName>
    </submittedName>
</protein>
<organism evidence="1 2">
    <name type="scientific">Daphnia magna</name>
    <dbReference type="NCBI Taxonomy" id="35525"/>
    <lineage>
        <taxon>Eukaryota</taxon>
        <taxon>Metazoa</taxon>
        <taxon>Ecdysozoa</taxon>
        <taxon>Arthropoda</taxon>
        <taxon>Crustacea</taxon>
        <taxon>Branchiopoda</taxon>
        <taxon>Diplostraca</taxon>
        <taxon>Cladocera</taxon>
        <taxon>Anomopoda</taxon>
        <taxon>Daphniidae</taxon>
        <taxon>Daphnia</taxon>
    </lineage>
</organism>
<evidence type="ECO:0000313" key="1">
    <source>
        <dbReference type="EMBL" id="KZS21488.1"/>
    </source>
</evidence>
<dbReference type="Proteomes" id="UP000076858">
    <property type="component" value="Unassembled WGS sequence"/>
</dbReference>